<evidence type="ECO:0000256" key="4">
    <source>
        <dbReference type="ARBA" id="ARBA00022511"/>
    </source>
</evidence>
<evidence type="ECO:0000256" key="10">
    <source>
        <dbReference type="ARBA" id="ARBA00023139"/>
    </source>
</evidence>
<dbReference type="PANTHER" id="PTHR10424">
    <property type="entry name" value="VIRAL ENVELOPE PROTEIN"/>
    <property type="match status" value="1"/>
</dbReference>
<dbReference type="Gene3D" id="1.10.287.210">
    <property type="match status" value="1"/>
</dbReference>
<comment type="subcellular location">
    <subcellularLocation>
        <location evidence="1">Host cell membrane</location>
        <topology evidence="1">Single-pass type I membrane protein</topology>
    </subcellularLocation>
    <subcellularLocation>
        <location evidence="2">Host endomembrane system</location>
        <topology evidence="2">Peripheral membrane protein</topology>
    </subcellularLocation>
    <subcellularLocation>
        <location evidence="3">Virion membrane</location>
        <topology evidence="3">Single-pass type I membrane protein</topology>
    </subcellularLocation>
</comment>
<dbReference type="InterPro" id="IPR018154">
    <property type="entry name" value="TLV/ENV_coat_polyprotein"/>
</dbReference>
<evidence type="ECO:0000256" key="11">
    <source>
        <dbReference type="ARBA" id="ARBA00023157"/>
    </source>
</evidence>
<name>A0A7J8F0I4_ROUAE</name>
<evidence type="ECO:0008006" key="16">
    <source>
        <dbReference type="Google" id="ProtNLM"/>
    </source>
</evidence>
<keyword evidence="9" id="KW-0472">Membrane</keyword>
<dbReference type="CDD" id="cd09851">
    <property type="entry name" value="HTLV-1-like_HR1-HR2"/>
    <property type="match status" value="1"/>
</dbReference>
<evidence type="ECO:0000256" key="6">
    <source>
        <dbReference type="ARBA" id="ARBA00022692"/>
    </source>
</evidence>
<accession>A0A7J8F0I4</accession>
<dbReference type="Pfam" id="PF00429">
    <property type="entry name" value="TLV_coat"/>
    <property type="match status" value="1"/>
</dbReference>
<evidence type="ECO:0000313" key="14">
    <source>
        <dbReference type="EMBL" id="KAF6441173.1"/>
    </source>
</evidence>
<dbReference type="EMBL" id="JACASE010000008">
    <property type="protein sequence ID" value="KAF6441173.1"/>
    <property type="molecule type" value="Genomic_DNA"/>
</dbReference>
<keyword evidence="10" id="KW-0564">Palmitate</keyword>
<gene>
    <name evidence="14" type="ORF">HJG63_012323</name>
</gene>
<keyword evidence="11" id="KW-1015">Disulfide bond</keyword>
<evidence type="ECO:0000256" key="7">
    <source>
        <dbReference type="ARBA" id="ARBA00022870"/>
    </source>
</evidence>
<dbReference type="PANTHER" id="PTHR10424:SF81">
    <property type="entry name" value="ERVV2 PROTEIN"/>
    <property type="match status" value="1"/>
</dbReference>
<reference evidence="14 15" key="1">
    <citation type="journal article" date="2020" name="Nature">
        <title>Six reference-quality genomes reveal evolution of bat adaptations.</title>
        <authorList>
            <person name="Jebb D."/>
            <person name="Huang Z."/>
            <person name="Pippel M."/>
            <person name="Hughes G.M."/>
            <person name="Lavrichenko K."/>
            <person name="Devanna P."/>
            <person name="Winkler S."/>
            <person name="Jermiin L.S."/>
            <person name="Skirmuntt E.C."/>
            <person name="Katzourakis A."/>
            <person name="Burkitt-Gray L."/>
            <person name="Ray D.A."/>
            <person name="Sullivan K.A.M."/>
            <person name="Roscito J.G."/>
            <person name="Kirilenko B.M."/>
            <person name="Davalos L.M."/>
            <person name="Corthals A.P."/>
            <person name="Power M.L."/>
            <person name="Jones G."/>
            <person name="Ransome R.D."/>
            <person name="Dechmann D.K.N."/>
            <person name="Locatelli A.G."/>
            <person name="Puechmaille S.J."/>
            <person name="Fedrigo O."/>
            <person name="Jarvis E.D."/>
            <person name="Hiller M."/>
            <person name="Vernes S.C."/>
            <person name="Myers E.W."/>
            <person name="Teeling E.C."/>
        </authorList>
    </citation>
    <scope>NUCLEOTIDE SEQUENCE [LARGE SCALE GENOMIC DNA]</scope>
    <source>
        <strain evidence="14">MRouAeg1</strain>
        <tissue evidence="14">Muscle</tissue>
    </source>
</reference>
<evidence type="ECO:0000256" key="8">
    <source>
        <dbReference type="ARBA" id="ARBA00022989"/>
    </source>
</evidence>
<keyword evidence="7" id="KW-1043">Host membrane</keyword>
<dbReference type="Proteomes" id="UP000593571">
    <property type="component" value="Unassembled WGS sequence"/>
</dbReference>
<evidence type="ECO:0000256" key="9">
    <source>
        <dbReference type="ARBA" id="ARBA00023136"/>
    </source>
</evidence>
<proteinExistence type="predicted"/>
<evidence type="ECO:0000256" key="13">
    <source>
        <dbReference type="ARBA" id="ARBA00023288"/>
    </source>
</evidence>
<evidence type="ECO:0000313" key="15">
    <source>
        <dbReference type="Proteomes" id="UP000593571"/>
    </source>
</evidence>
<protein>
    <recommendedName>
        <fullName evidence="16">Envelope protein</fullName>
    </recommendedName>
</protein>
<evidence type="ECO:0000256" key="2">
    <source>
        <dbReference type="ARBA" id="ARBA00004531"/>
    </source>
</evidence>
<keyword evidence="12" id="KW-0325">Glycoprotein</keyword>
<organism evidence="14 15">
    <name type="scientific">Rousettus aegyptiacus</name>
    <name type="common">Egyptian fruit bat</name>
    <name type="synonym">Pteropus aegyptiacus</name>
    <dbReference type="NCBI Taxonomy" id="9407"/>
    <lineage>
        <taxon>Eukaryota</taxon>
        <taxon>Metazoa</taxon>
        <taxon>Chordata</taxon>
        <taxon>Craniata</taxon>
        <taxon>Vertebrata</taxon>
        <taxon>Euteleostomi</taxon>
        <taxon>Mammalia</taxon>
        <taxon>Eutheria</taxon>
        <taxon>Laurasiatheria</taxon>
        <taxon>Chiroptera</taxon>
        <taxon>Yinpterochiroptera</taxon>
        <taxon>Pteropodoidea</taxon>
        <taxon>Pteropodidae</taxon>
        <taxon>Rousettinae</taxon>
        <taxon>Rousettus</taxon>
    </lineage>
</organism>
<keyword evidence="15" id="KW-1185">Reference proteome</keyword>
<keyword evidence="5" id="KW-0945">Host-virus interaction</keyword>
<evidence type="ECO:0000256" key="12">
    <source>
        <dbReference type="ARBA" id="ARBA00023180"/>
    </source>
</evidence>
<evidence type="ECO:0000256" key="1">
    <source>
        <dbReference type="ARBA" id="ARBA00004402"/>
    </source>
</evidence>
<keyword evidence="8" id="KW-1133">Transmembrane helix</keyword>
<keyword evidence="6" id="KW-0812">Transmembrane</keyword>
<keyword evidence="13" id="KW-0449">Lipoprotein</keyword>
<comment type="caution">
    <text evidence="14">The sequence shown here is derived from an EMBL/GenBank/DDBJ whole genome shotgun (WGS) entry which is preliminary data.</text>
</comment>
<evidence type="ECO:0000256" key="5">
    <source>
        <dbReference type="ARBA" id="ARBA00022581"/>
    </source>
</evidence>
<dbReference type="SUPFAM" id="SSF58069">
    <property type="entry name" value="Virus ectodomain"/>
    <property type="match status" value="1"/>
</dbReference>
<keyword evidence="4" id="KW-1032">Host cell membrane</keyword>
<dbReference type="AlphaFoldDB" id="A0A7J8F0I4"/>
<sequence length="255" mass="28252">MLNTVYKFVNQSNPNITDDCWFCLNPTPPYYVRLGAIGTSRTQIQNVSAPNSSICPWEKTPKLTLGNLQGQGTCILTSSYNFTSSPFAKNCNSTISVDPTTSSFLSAPQGTWFACNTGLTPCINLNYWKENAGFCILVHVIRQVYFYSGEREREHFQYLGAREKRVLILVPLLVRVGTTALIAGDSNHKGLTQQINEDLLTLENSINHLKTSLNSLAEAVLQNRRGLDLLFLKQGGLCIALSETCCFYANHSGIV</sequence>
<evidence type="ECO:0000256" key="3">
    <source>
        <dbReference type="ARBA" id="ARBA00004563"/>
    </source>
</evidence>